<sequence length="639" mass="71145">MALLSRRVHPDDWKPVGVEALEANALKVVRSVDNQSVIAGPGAGKTELLAQRAAYLLQTGTSPAPRRILAISFKRDAATNLAARVHQRCHRNHAGRFDSMTFDAFAKGLIDRFGQALPERWRPRPDYEIFNPYDPMYRGQFFADFLSQQVGSPPSSVGTYADIQAIATKTFERRYLVGSPLPLDGWMNPSPAQWAADRFWQLSLHEGKKCVLSFPMIGRLAELLLRVNPMARDALRLTYSHLFMDEFQDTTQIQYDLVRRIFLGTDTVITAVGDNKQQIMRWAMAMDDPFGAFDADFAGKRTPLFNNYRSSPELVRIQHVLAQALDSHAVEPISKTAGTIAGDSCAIWDFSSPEVEAEYLAAFVATEMKTHDLHPRDFVLLVRQKAADYAAVLEPAFYAVGIPLRNEAGKVGAVMLQELLAEKASELVITILRLSMTKRAGRYWTECQEALATLRGITPDDEATQSRLARELDIYTINFSKAHPAPPMSKAAAHAIVDDIIAFVGRDQLIAVHLPYSKGSWLEKVLDAVALHLFAAAANGSDWLTVLDAYEGVHAIPLMTIHKSKGLEYHSVIFVGLDDGAWWSFANDQIEATAGFFVAFTRAKQRVVFTYCRHRGTRHKIATLYSLLKKAGVQILPIA</sequence>
<evidence type="ECO:0000313" key="12">
    <source>
        <dbReference type="EMBL" id="OUI97152.1"/>
    </source>
</evidence>
<dbReference type="Proteomes" id="UP000194999">
    <property type="component" value="Unassembled WGS sequence"/>
</dbReference>
<keyword evidence="3 10" id="KW-0347">Helicase</keyword>
<evidence type="ECO:0000256" key="10">
    <source>
        <dbReference type="PROSITE-ProRule" id="PRU00560"/>
    </source>
</evidence>
<dbReference type="SUPFAM" id="SSF52540">
    <property type="entry name" value="P-loop containing nucleoside triphosphate hydrolases"/>
    <property type="match status" value="1"/>
</dbReference>
<dbReference type="PANTHER" id="PTHR11070">
    <property type="entry name" value="UVRD / RECB / PCRA DNA HELICASE FAMILY MEMBER"/>
    <property type="match status" value="1"/>
</dbReference>
<organism evidence="12 13">
    <name type="scientific">Acetobacter orientalis</name>
    <dbReference type="NCBI Taxonomy" id="146474"/>
    <lineage>
        <taxon>Bacteria</taxon>
        <taxon>Pseudomonadati</taxon>
        <taxon>Pseudomonadota</taxon>
        <taxon>Alphaproteobacteria</taxon>
        <taxon>Acetobacterales</taxon>
        <taxon>Acetobacteraceae</taxon>
        <taxon>Acetobacter</taxon>
    </lineage>
</organism>
<feature type="domain" description="UvrD-like helicase ATP-binding" evidence="11">
    <location>
        <begin position="18"/>
        <end position="311"/>
    </location>
</feature>
<keyword evidence="4 10" id="KW-0067">ATP-binding</keyword>
<dbReference type="GO" id="GO:0043138">
    <property type="term" value="F:3'-5' DNA helicase activity"/>
    <property type="evidence" value="ECO:0007669"/>
    <property type="project" value="UniProtKB-EC"/>
</dbReference>
<dbReference type="GO" id="GO:0016887">
    <property type="term" value="F:ATP hydrolysis activity"/>
    <property type="evidence" value="ECO:0007669"/>
    <property type="project" value="RHEA"/>
</dbReference>
<proteinExistence type="predicted"/>
<evidence type="ECO:0000256" key="7">
    <source>
        <dbReference type="ARBA" id="ARBA00034808"/>
    </source>
</evidence>
<comment type="catalytic activity">
    <reaction evidence="9">
        <text>ATP + H2O = ADP + phosphate + H(+)</text>
        <dbReference type="Rhea" id="RHEA:13065"/>
        <dbReference type="ChEBI" id="CHEBI:15377"/>
        <dbReference type="ChEBI" id="CHEBI:15378"/>
        <dbReference type="ChEBI" id="CHEBI:30616"/>
        <dbReference type="ChEBI" id="CHEBI:43474"/>
        <dbReference type="ChEBI" id="CHEBI:456216"/>
        <dbReference type="EC" id="5.6.2.4"/>
    </reaction>
</comment>
<evidence type="ECO:0000256" key="4">
    <source>
        <dbReference type="ARBA" id="ARBA00022840"/>
    </source>
</evidence>
<comment type="caution">
    <text evidence="12">The sequence shown here is derived from an EMBL/GenBank/DDBJ whole genome shotgun (WGS) entry which is preliminary data.</text>
</comment>
<keyword evidence="5" id="KW-0413">Isomerase</keyword>
<dbReference type="GO" id="GO:0005524">
    <property type="term" value="F:ATP binding"/>
    <property type="evidence" value="ECO:0007669"/>
    <property type="project" value="UniProtKB-UniRule"/>
</dbReference>
<evidence type="ECO:0000256" key="9">
    <source>
        <dbReference type="ARBA" id="ARBA00048988"/>
    </source>
</evidence>
<dbReference type="Pfam" id="PF13361">
    <property type="entry name" value="UvrD_C"/>
    <property type="match status" value="1"/>
</dbReference>
<feature type="binding site" evidence="10">
    <location>
        <begin position="39"/>
        <end position="46"/>
    </location>
    <ligand>
        <name>ATP</name>
        <dbReference type="ChEBI" id="CHEBI:30616"/>
    </ligand>
</feature>
<name>A0A252AYY4_9PROT</name>
<evidence type="ECO:0000256" key="1">
    <source>
        <dbReference type="ARBA" id="ARBA00022741"/>
    </source>
</evidence>
<dbReference type="RefSeq" id="WP_094756295.1">
    <property type="nucleotide sequence ID" value="NZ_JOOY01000165.1"/>
</dbReference>
<evidence type="ECO:0000256" key="8">
    <source>
        <dbReference type="ARBA" id="ARBA00034923"/>
    </source>
</evidence>
<evidence type="ECO:0000313" key="13">
    <source>
        <dbReference type="Proteomes" id="UP000194999"/>
    </source>
</evidence>
<dbReference type="CDD" id="cd17932">
    <property type="entry name" value="DEXQc_UvrD"/>
    <property type="match status" value="1"/>
</dbReference>
<dbReference type="InterPro" id="IPR014016">
    <property type="entry name" value="UvrD-like_ATP-bd"/>
</dbReference>
<dbReference type="InterPro" id="IPR027417">
    <property type="entry name" value="P-loop_NTPase"/>
</dbReference>
<comment type="catalytic activity">
    <reaction evidence="6">
        <text>Couples ATP hydrolysis with the unwinding of duplex DNA by translocating in the 3'-5' direction.</text>
        <dbReference type="EC" id="5.6.2.4"/>
    </reaction>
</comment>
<gene>
    <name evidence="12" type="ORF">HK15_04115</name>
</gene>
<keyword evidence="2 10" id="KW-0378">Hydrolase</keyword>
<evidence type="ECO:0000256" key="6">
    <source>
        <dbReference type="ARBA" id="ARBA00034617"/>
    </source>
</evidence>
<accession>A0A252AYY4</accession>
<keyword evidence="1 10" id="KW-0547">Nucleotide-binding</keyword>
<dbReference type="InterPro" id="IPR014017">
    <property type="entry name" value="DNA_helicase_UvrD-like_C"/>
</dbReference>
<evidence type="ECO:0000256" key="5">
    <source>
        <dbReference type="ARBA" id="ARBA00023235"/>
    </source>
</evidence>
<dbReference type="Gene3D" id="3.40.50.300">
    <property type="entry name" value="P-loop containing nucleotide triphosphate hydrolases"/>
    <property type="match status" value="3"/>
</dbReference>
<evidence type="ECO:0000256" key="3">
    <source>
        <dbReference type="ARBA" id="ARBA00022806"/>
    </source>
</evidence>
<dbReference type="EC" id="5.6.2.4" evidence="7"/>
<reference evidence="12 13" key="1">
    <citation type="submission" date="2014-06" db="EMBL/GenBank/DDBJ databases">
        <authorList>
            <person name="Ju J."/>
            <person name="Zhang J."/>
        </authorList>
    </citation>
    <scope>NUCLEOTIDE SEQUENCE [LARGE SCALE GENOMIC DNA]</scope>
    <source>
        <strain evidence="12">DmW_048</strain>
    </source>
</reference>
<evidence type="ECO:0000259" key="11">
    <source>
        <dbReference type="PROSITE" id="PS51198"/>
    </source>
</evidence>
<dbReference type="EMBL" id="JOOY01000165">
    <property type="protein sequence ID" value="OUI97152.1"/>
    <property type="molecule type" value="Genomic_DNA"/>
</dbReference>
<dbReference type="PROSITE" id="PS51198">
    <property type="entry name" value="UVRD_HELICASE_ATP_BIND"/>
    <property type="match status" value="1"/>
</dbReference>
<dbReference type="GO" id="GO:0003677">
    <property type="term" value="F:DNA binding"/>
    <property type="evidence" value="ECO:0007669"/>
    <property type="project" value="InterPro"/>
</dbReference>
<evidence type="ECO:0000256" key="2">
    <source>
        <dbReference type="ARBA" id="ARBA00022801"/>
    </source>
</evidence>
<dbReference type="AlphaFoldDB" id="A0A252AYY4"/>
<dbReference type="Pfam" id="PF00580">
    <property type="entry name" value="UvrD-helicase"/>
    <property type="match status" value="1"/>
</dbReference>
<protein>
    <recommendedName>
        <fullName evidence="7">DNA 3'-5' helicase</fullName>
        <ecNumber evidence="7">5.6.2.4</ecNumber>
    </recommendedName>
    <alternativeName>
        <fullName evidence="8">DNA 3'-5' helicase II</fullName>
    </alternativeName>
</protein>
<dbReference type="InterPro" id="IPR000212">
    <property type="entry name" value="DNA_helicase_UvrD/REP"/>
</dbReference>
<dbReference type="PANTHER" id="PTHR11070:SF2">
    <property type="entry name" value="ATP-DEPENDENT DNA HELICASE SRS2"/>
    <property type="match status" value="1"/>
</dbReference>